<dbReference type="Gene3D" id="2.120.10.30">
    <property type="entry name" value="TolB, C-terminal domain"/>
    <property type="match status" value="1"/>
</dbReference>
<comment type="caution">
    <text evidence="5">The sequence shown here is derived from an EMBL/GenBank/DDBJ whole genome shotgun (WGS) entry which is preliminary data.</text>
</comment>
<dbReference type="PANTHER" id="PTHR10009:SF18">
    <property type="entry name" value="PROTEIN YELLOW-LIKE PROTEIN"/>
    <property type="match status" value="1"/>
</dbReference>
<gene>
    <name evidence="5" type="ORF">ODALV1_LOCUS31289</name>
</gene>
<dbReference type="Pfam" id="PF03022">
    <property type="entry name" value="MRJP"/>
    <property type="match status" value="1"/>
</dbReference>
<evidence type="ECO:0000256" key="2">
    <source>
        <dbReference type="ARBA" id="ARBA00009127"/>
    </source>
</evidence>
<evidence type="ECO:0000256" key="4">
    <source>
        <dbReference type="SAM" id="Phobius"/>
    </source>
</evidence>
<dbReference type="EMBL" id="CAXLJM020000166">
    <property type="protein sequence ID" value="CAL8147985.1"/>
    <property type="molecule type" value="Genomic_DNA"/>
</dbReference>
<keyword evidence="4" id="KW-0812">Transmembrane</keyword>
<accession>A0ABP1S9D2</accession>
<keyword evidence="4" id="KW-0472">Membrane</keyword>
<keyword evidence="3" id="KW-0964">Secreted</keyword>
<evidence type="ECO:0008006" key="7">
    <source>
        <dbReference type="Google" id="ProtNLM"/>
    </source>
</evidence>
<comment type="subcellular location">
    <subcellularLocation>
        <location evidence="1">Secreted</location>
    </subcellularLocation>
</comment>
<evidence type="ECO:0000313" key="6">
    <source>
        <dbReference type="Proteomes" id="UP001642540"/>
    </source>
</evidence>
<name>A0ABP1S9D2_9HEXA</name>
<comment type="similarity">
    <text evidence="2">Belongs to the major royal jelly protein family.</text>
</comment>
<reference evidence="5 6" key="1">
    <citation type="submission" date="2024-08" db="EMBL/GenBank/DDBJ databases">
        <authorList>
            <person name="Cucini C."/>
            <person name="Frati F."/>
        </authorList>
    </citation>
    <scope>NUCLEOTIDE SEQUENCE [LARGE SCALE GENOMIC DNA]</scope>
</reference>
<protein>
    <recommendedName>
        <fullName evidence="7">Protein yellow</fullName>
    </recommendedName>
</protein>
<sequence>MVHGSRKTAIKICSTITKIIADPAIFERFSQSRCFSRTNHPLEIVVDVQSSMKNLICFAIPPLIWTLFMFVALVKTQSVSLPYEILFSWKAIDYKFPNLTIRDRLLRSGEFKPENNVISGIKVFGSKIFLTVPRLRDGVPSTLNYVEFNRNEAAIVQPLSSPLIPYPSWEFQEVGNCSALQFIMSMEIDQFGRMWVIDAGRINILTDNPDNRCPPKLLLIDLNTDKVLKVHQFPSNVVSQTSNFLNDIVVGCKNKDECWAYITDAADSKLVIFNLKEDQSFSVIHETMLADPEASVIPTLDGNFTFSTGINGIALSPMYSQFDRLYYRPLSSYKLFSVPTSVLQNAMNGERLADSQVTTYARSFGHLGGLAMDSVGNLYYGLYSNNSVAYFNSRNEQGTVLVRNDEDIQWPDSFGFDNEGYLYFTANKLQRFLVTNMYDFSQQNFRVARFFVGNKSYMYNSSTRRKNLQRFGWNNRMNLKKHT</sequence>
<dbReference type="SUPFAM" id="SSF101898">
    <property type="entry name" value="NHL repeat"/>
    <property type="match status" value="1"/>
</dbReference>
<dbReference type="PANTHER" id="PTHR10009">
    <property type="entry name" value="PROTEIN YELLOW-RELATED"/>
    <property type="match status" value="1"/>
</dbReference>
<evidence type="ECO:0000256" key="3">
    <source>
        <dbReference type="ARBA" id="ARBA00022525"/>
    </source>
</evidence>
<keyword evidence="4" id="KW-1133">Transmembrane helix</keyword>
<evidence type="ECO:0000313" key="5">
    <source>
        <dbReference type="EMBL" id="CAL8147985.1"/>
    </source>
</evidence>
<organism evidence="5 6">
    <name type="scientific">Orchesella dallaii</name>
    <dbReference type="NCBI Taxonomy" id="48710"/>
    <lineage>
        <taxon>Eukaryota</taxon>
        <taxon>Metazoa</taxon>
        <taxon>Ecdysozoa</taxon>
        <taxon>Arthropoda</taxon>
        <taxon>Hexapoda</taxon>
        <taxon>Collembola</taxon>
        <taxon>Entomobryomorpha</taxon>
        <taxon>Entomobryoidea</taxon>
        <taxon>Orchesellidae</taxon>
        <taxon>Orchesellinae</taxon>
        <taxon>Orchesella</taxon>
    </lineage>
</organism>
<feature type="transmembrane region" description="Helical" evidence="4">
    <location>
        <begin position="55"/>
        <end position="74"/>
    </location>
</feature>
<evidence type="ECO:0000256" key="1">
    <source>
        <dbReference type="ARBA" id="ARBA00004613"/>
    </source>
</evidence>
<keyword evidence="6" id="KW-1185">Reference proteome</keyword>
<dbReference type="Proteomes" id="UP001642540">
    <property type="component" value="Unassembled WGS sequence"/>
</dbReference>
<dbReference type="InterPro" id="IPR011042">
    <property type="entry name" value="6-blade_b-propeller_TolB-like"/>
</dbReference>
<proteinExistence type="inferred from homology"/>
<dbReference type="InterPro" id="IPR017996">
    <property type="entry name" value="MRJP/yellow-related"/>
</dbReference>